<evidence type="ECO:0000313" key="1">
    <source>
        <dbReference type="EMBL" id="CDW35456.1"/>
    </source>
</evidence>
<organism evidence="1">
    <name type="scientific">Lepeophtheirus salmonis</name>
    <name type="common">Salmon louse</name>
    <name type="synonym">Caligus salmonis</name>
    <dbReference type="NCBI Taxonomy" id="72036"/>
    <lineage>
        <taxon>Eukaryota</taxon>
        <taxon>Metazoa</taxon>
        <taxon>Ecdysozoa</taxon>
        <taxon>Arthropoda</taxon>
        <taxon>Crustacea</taxon>
        <taxon>Multicrustacea</taxon>
        <taxon>Hexanauplia</taxon>
        <taxon>Copepoda</taxon>
        <taxon>Siphonostomatoida</taxon>
        <taxon>Caligidae</taxon>
        <taxon>Lepeophtheirus</taxon>
    </lineage>
</organism>
<protein>
    <submittedName>
        <fullName evidence="1">Uncharacterized protein</fullName>
    </submittedName>
</protein>
<proteinExistence type="predicted"/>
<sequence length="11" mass="1304">MVERPLLTQCN</sequence>
<dbReference type="EMBL" id="HACA01018095">
    <property type="protein sequence ID" value="CDW35456.1"/>
    <property type="molecule type" value="Transcribed_RNA"/>
</dbReference>
<name>A0A0K2UCN1_LEPSM</name>
<reference evidence="1" key="1">
    <citation type="submission" date="2014-05" db="EMBL/GenBank/DDBJ databases">
        <authorList>
            <person name="Chronopoulou M."/>
        </authorList>
    </citation>
    <scope>NUCLEOTIDE SEQUENCE</scope>
    <source>
        <tissue evidence="1">Whole organism</tissue>
    </source>
</reference>
<accession>A0A0K2UCN1</accession>